<accession>A0A9Q0CR17</accession>
<dbReference type="EMBL" id="JAMQYH010000002">
    <property type="protein sequence ID" value="KAJ1698285.1"/>
    <property type="molecule type" value="Genomic_DNA"/>
</dbReference>
<dbReference type="InterPro" id="IPR025757">
    <property type="entry name" value="MIP1_Leuzipper"/>
</dbReference>
<proteinExistence type="predicted"/>
<feature type="coiled-coil region" evidence="1">
    <location>
        <begin position="204"/>
        <end position="231"/>
    </location>
</feature>
<evidence type="ECO:0000256" key="2">
    <source>
        <dbReference type="SAM" id="MobiDB-lite"/>
    </source>
</evidence>
<gene>
    <name evidence="5" type="ORF">LUZ63_006797</name>
</gene>
<feature type="region of interest" description="Disordered" evidence="2">
    <location>
        <begin position="86"/>
        <end position="153"/>
    </location>
</feature>
<dbReference type="OrthoDB" id="418495at2759"/>
<evidence type="ECO:0008006" key="7">
    <source>
        <dbReference type="Google" id="ProtNLM"/>
    </source>
</evidence>
<evidence type="ECO:0000259" key="4">
    <source>
        <dbReference type="Pfam" id="PF14389"/>
    </source>
</evidence>
<evidence type="ECO:0000256" key="1">
    <source>
        <dbReference type="SAM" id="Coils"/>
    </source>
</evidence>
<comment type="caution">
    <text evidence="5">The sequence shown here is derived from an EMBL/GenBank/DDBJ whole genome shotgun (WGS) entry which is preliminary data.</text>
</comment>
<feature type="domain" description="DUF547" evidence="3">
    <location>
        <begin position="476"/>
        <end position="609"/>
    </location>
</feature>
<dbReference type="Pfam" id="PF04784">
    <property type="entry name" value="DUF547"/>
    <property type="match status" value="1"/>
</dbReference>
<feature type="region of interest" description="Disordered" evidence="2">
    <location>
        <begin position="384"/>
        <end position="419"/>
    </location>
</feature>
<dbReference type="PANTHER" id="PTHR23054">
    <property type="entry name" value="TERNARY COMPLEX FACTOR MIP1, LEUCINE-ZIPPER-RELATED"/>
    <property type="match status" value="1"/>
</dbReference>
<protein>
    <recommendedName>
        <fullName evidence="7">Ternary complex factor MIP1, leucine-zipper</fullName>
    </recommendedName>
</protein>
<evidence type="ECO:0000313" key="6">
    <source>
        <dbReference type="Proteomes" id="UP001151287"/>
    </source>
</evidence>
<feature type="compositionally biased region" description="Polar residues" evidence="2">
    <location>
        <begin position="386"/>
        <end position="410"/>
    </location>
</feature>
<keyword evidence="6" id="KW-1185">Reference proteome</keyword>
<reference evidence="5" key="1">
    <citation type="journal article" date="2022" name="Cell">
        <title>Repeat-based holocentromeres influence genome architecture and karyotype evolution.</title>
        <authorList>
            <person name="Hofstatter P.G."/>
            <person name="Thangavel G."/>
            <person name="Lux T."/>
            <person name="Neumann P."/>
            <person name="Vondrak T."/>
            <person name="Novak P."/>
            <person name="Zhang M."/>
            <person name="Costa L."/>
            <person name="Castellani M."/>
            <person name="Scott A."/>
            <person name="Toegelov H."/>
            <person name="Fuchs J."/>
            <person name="Mata-Sucre Y."/>
            <person name="Dias Y."/>
            <person name="Vanzela A.L.L."/>
            <person name="Huettel B."/>
            <person name="Almeida C.C.S."/>
            <person name="Simkova H."/>
            <person name="Souza G."/>
            <person name="Pedrosa-Harand A."/>
            <person name="Macas J."/>
            <person name="Mayer K.F.X."/>
            <person name="Houben A."/>
            <person name="Marques A."/>
        </authorList>
    </citation>
    <scope>NUCLEOTIDE SEQUENCE</scope>
    <source>
        <strain evidence="5">RhyBre1mFocal</strain>
    </source>
</reference>
<dbReference type="PANTHER" id="PTHR23054:SF61">
    <property type="entry name" value="OS02G0153000 PROTEIN"/>
    <property type="match status" value="1"/>
</dbReference>
<feature type="domain" description="Ternary complex factor MIP1 leucine-zipper" evidence="4">
    <location>
        <begin position="155"/>
        <end position="235"/>
    </location>
</feature>
<name>A0A9Q0CR17_9POAL</name>
<dbReference type="Pfam" id="PF14389">
    <property type="entry name" value="Lzipper-MIP1"/>
    <property type="match status" value="1"/>
</dbReference>
<feature type="compositionally biased region" description="Basic and acidic residues" evidence="2">
    <location>
        <begin position="34"/>
        <end position="54"/>
    </location>
</feature>
<feature type="compositionally biased region" description="Basic residues" evidence="2">
    <location>
        <begin position="55"/>
        <end position="64"/>
    </location>
</feature>
<feature type="compositionally biased region" description="Basic and acidic residues" evidence="2">
    <location>
        <begin position="135"/>
        <end position="153"/>
    </location>
</feature>
<sequence length="704" mass="78994">METSYMDRHAISSTNKNPNPVVLDTACELFSLQREREGEREREREREEAIDRRREKPNRKKKRQMLCVKTETSTSFSIASHREMFGSSQHGPFRAPASLGSQIQKAMQRVGGKRLSGSRKSTDQASDTASCSGIEDDKRSDSGRSEGSISEKTKTKYKYQLEEEVKKLQKQLQEEIDLHLALANAVAHDSMPTFKSPAIIPYKTQELLATIASLETAVSELEKELDSLQYRLCHERNERLLAETHIRGCSRSFSSAPSPSASRGTWEESISSLRDLKFGGSNLAQLVQQDDMLSEYSNPQRMSEGSLSLLDGSQEGETLMQHIISNEENKTRSLSFDEKSELADSILINTKRNLWTNPNQLSEEMVRCMRNIFLCLSESIKLPSSPEGQLSLSDSSAAPSMQRSTSVESSQSEDKAKEFDPYKVNKGKVNFRDIGSYGSAVEVSWMSVGKEQLEYASDALMKFRSLVEQLGKVNPANLSSDERLAFWINLFNALIMHAYLAYGVPKNDIKLFSLMQKACYTIGGLSVSAAEIEFVILKMKAPVHRPQLALMLALHKFKITEEHKKFALEGPEPMALFALSCGMSSSPAVRIFSAENVRAELQMCMRDYIRASVGVNEKGKILVPKLLHTYAKGIVEDSLLVDWISHHLSHDQIMAIRDSALQKRQRLLSARSFTVVPFDTKFRYLFLQDDTIENGTSSVLKGSA</sequence>
<evidence type="ECO:0000313" key="5">
    <source>
        <dbReference type="EMBL" id="KAJ1698285.1"/>
    </source>
</evidence>
<evidence type="ECO:0000259" key="3">
    <source>
        <dbReference type="Pfam" id="PF04784"/>
    </source>
</evidence>
<organism evidence="5 6">
    <name type="scientific">Rhynchospora breviuscula</name>
    <dbReference type="NCBI Taxonomy" id="2022672"/>
    <lineage>
        <taxon>Eukaryota</taxon>
        <taxon>Viridiplantae</taxon>
        <taxon>Streptophyta</taxon>
        <taxon>Embryophyta</taxon>
        <taxon>Tracheophyta</taxon>
        <taxon>Spermatophyta</taxon>
        <taxon>Magnoliopsida</taxon>
        <taxon>Liliopsida</taxon>
        <taxon>Poales</taxon>
        <taxon>Cyperaceae</taxon>
        <taxon>Cyperoideae</taxon>
        <taxon>Rhynchosporeae</taxon>
        <taxon>Rhynchospora</taxon>
    </lineage>
</organism>
<keyword evidence="1" id="KW-0175">Coiled coil</keyword>
<dbReference type="InterPro" id="IPR006869">
    <property type="entry name" value="DUF547"/>
</dbReference>
<dbReference type="AlphaFoldDB" id="A0A9Q0CR17"/>
<dbReference type="Proteomes" id="UP001151287">
    <property type="component" value="Unassembled WGS sequence"/>
</dbReference>
<feature type="region of interest" description="Disordered" evidence="2">
    <location>
        <begin position="34"/>
        <end position="74"/>
    </location>
</feature>